<keyword evidence="2" id="KW-1185">Reference proteome</keyword>
<protein>
    <submittedName>
        <fullName evidence="1">Uncharacterized protein</fullName>
    </submittedName>
</protein>
<reference evidence="1" key="1">
    <citation type="journal article" date="2019" name="Environ. Microbiol.">
        <title>Fungal ecological strategies reflected in gene transcription - a case study of two litter decomposers.</title>
        <authorList>
            <person name="Barbi F."/>
            <person name="Kohler A."/>
            <person name="Barry K."/>
            <person name="Baskaran P."/>
            <person name="Daum C."/>
            <person name="Fauchery L."/>
            <person name="Ihrmark K."/>
            <person name="Kuo A."/>
            <person name="LaButti K."/>
            <person name="Lipzen A."/>
            <person name="Morin E."/>
            <person name="Grigoriev I.V."/>
            <person name="Henrissat B."/>
            <person name="Lindahl B."/>
            <person name="Martin F."/>
        </authorList>
    </citation>
    <scope>NUCLEOTIDE SEQUENCE</scope>
    <source>
        <strain evidence="1">JB14</strain>
    </source>
</reference>
<feature type="non-terminal residue" evidence="1">
    <location>
        <position position="1"/>
    </location>
</feature>
<name>A0A6A4IIN1_9AGAR</name>
<accession>A0A6A4IIN1</accession>
<dbReference type="Proteomes" id="UP000799118">
    <property type="component" value="Unassembled WGS sequence"/>
</dbReference>
<organism evidence="1 2">
    <name type="scientific">Gymnopus androsaceus JB14</name>
    <dbReference type="NCBI Taxonomy" id="1447944"/>
    <lineage>
        <taxon>Eukaryota</taxon>
        <taxon>Fungi</taxon>
        <taxon>Dikarya</taxon>
        <taxon>Basidiomycota</taxon>
        <taxon>Agaricomycotina</taxon>
        <taxon>Agaricomycetes</taxon>
        <taxon>Agaricomycetidae</taxon>
        <taxon>Agaricales</taxon>
        <taxon>Marasmiineae</taxon>
        <taxon>Omphalotaceae</taxon>
        <taxon>Gymnopus</taxon>
    </lineage>
</organism>
<proteinExistence type="predicted"/>
<dbReference type="EMBL" id="ML769391">
    <property type="protein sequence ID" value="KAE9408395.1"/>
    <property type="molecule type" value="Genomic_DNA"/>
</dbReference>
<evidence type="ECO:0000313" key="1">
    <source>
        <dbReference type="EMBL" id="KAE9408395.1"/>
    </source>
</evidence>
<evidence type="ECO:0000313" key="2">
    <source>
        <dbReference type="Proteomes" id="UP000799118"/>
    </source>
</evidence>
<gene>
    <name evidence="1" type="ORF">BT96DRAFT_1103396</name>
</gene>
<dbReference type="AlphaFoldDB" id="A0A6A4IIN1"/>
<sequence>KTQILGLKCRKFARVTRQSRIVPNPKFRQVSHGHKGLPNRSKWYSIQKVSESVNFLLVVKNLFKRILQLKQLLAILLQNVSTLPIPPPPTCDNCTKENCPTCLTYSK</sequence>